<reference evidence="3 4" key="1">
    <citation type="journal article" date="2019" name="Sci. Rep.">
        <title>Comparative genomics of chytrid fungi reveal insights into the obligate biotrophic and pathogenic lifestyle of Synchytrium endobioticum.</title>
        <authorList>
            <person name="van de Vossenberg B.T.L.H."/>
            <person name="Warris S."/>
            <person name="Nguyen H.D.T."/>
            <person name="van Gent-Pelzer M.P.E."/>
            <person name="Joly D.L."/>
            <person name="van de Geest H.C."/>
            <person name="Bonants P.J.M."/>
            <person name="Smith D.S."/>
            <person name="Levesque C.A."/>
            <person name="van der Lee T.A.J."/>
        </authorList>
    </citation>
    <scope>NUCLEOTIDE SEQUENCE [LARGE SCALE GENOMIC DNA]</scope>
    <source>
        <strain evidence="3 4">CBS 675.73</strain>
    </source>
</reference>
<evidence type="ECO:0000256" key="2">
    <source>
        <dbReference type="SAM" id="SignalP"/>
    </source>
</evidence>
<dbReference type="EMBL" id="QEAP01000768">
    <property type="protein sequence ID" value="TPX57436.1"/>
    <property type="molecule type" value="Genomic_DNA"/>
</dbReference>
<dbReference type="Pfam" id="PF04185">
    <property type="entry name" value="Phosphoesterase"/>
    <property type="match status" value="1"/>
</dbReference>
<evidence type="ECO:0000256" key="1">
    <source>
        <dbReference type="ARBA" id="ARBA00022801"/>
    </source>
</evidence>
<gene>
    <name evidence="3" type="ORF">CcCBS67573_g09250</name>
</gene>
<dbReference type="Proteomes" id="UP000320333">
    <property type="component" value="Unassembled WGS sequence"/>
</dbReference>
<dbReference type="InterPro" id="IPR007312">
    <property type="entry name" value="Phosphoesterase"/>
</dbReference>
<feature type="chain" id="PRO_5021266796" description="Phospholipase C" evidence="2">
    <location>
        <begin position="20"/>
        <end position="574"/>
    </location>
</feature>
<keyword evidence="1" id="KW-0378">Hydrolase</keyword>
<dbReference type="OrthoDB" id="5135119at2759"/>
<keyword evidence="2" id="KW-0732">Signal</keyword>
<sequence>MQTALLVFAAAVSASAALAAPSAPPPCDDSVGPIVSVVSSFSTVSSSPTATRVSSTTSAAAAATSTSPAAAALTLTAAESSIVAGGFLSFSWKNAKASSTDDWIVFTPSGKPSESNFFKDCWQYTYGDVYKLGTPATATGSISVKVPATPGTYTAFYCLNGGFNCPASVQVTVTAPQVTCRPNGTTASAIKNVVIVISENHSFDSYFGNYCTAPAGTNPTCHEGRECCAAITPSVNGVKPIVLNDVTNLAYDNDHHSHSEICEMNGGKMDRFITSGGCPGSDDRNYAACDGSKGSCGHYWEMAKTYAMSDNFFQAIAGASSANDMYFARGGFVFEDNGAVPPSTKCNLGGVPAAAYSDPTIADLLAQCNVPFTFYAQDYSAELSPFKCWPVNYDPSDNPFEYYGTLRNSSKAGDYFRAYPAFLKDVVQGTLPAVSYIKARGIASEHPGYSTISAGETLNKEIISSILNSPIYSQTTLVLLVPDESGGFRDSVAPPGRSVIDNKLYGPRIPFVAVGNMVKKSYISHVRAEPASIVRFIESNWFADAVPGQLRTRDAVAGSFGDIFDAKVVGFEFP</sequence>
<protein>
    <recommendedName>
        <fullName evidence="5">Phospholipase C</fullName>
    </recommendedName>
</protein>
<dbReference type="AlphaFoldDB" id="A0A507E0X1"/>
<comment type="caution">
    <text evidence="3">The sequence shown here is derived from an EMBL/GenBank/DDBJ whole genome shotgun (WGS) entry which is preliminary data.</text>
</comment>
<dbReference type="PANTHER" id="PTHR31956:SF1">
    <property type="entry name" value="NON-SPECIFIC PHOSPHOLIPASE C1"/>
    <property type="match status" value="1"/>
</dbReference>
<dbReference type="Gene3D" id="3.40.720.10">
    <property type="entry name" value="Alkaline Phosphatase, subunit A"/>
    <property type="match status" value="2"/>
</dbReference>
<name>A0A507E0X1_9FUNG</name>
<dbReference type="PANTHER" id="PTHR31956">
    <property type="entry name" value="NON-SPECIFIC PHOSPHOLIPASE C4-RELATED"/>
    <property type="match status" value="1"/>
</dbReference>
<proteinExistence type="predicted"/>
<dbReference type="GO" id="GO:0042578">
    <property type="term" value="F:phosphoric ester hydrolase activity"/>
    <property type="evidence" value="ECO:0007669"/>
    <property type="project" value="UniProtKB-ARBA"/>
</dbReference>
<evidence type="ECO:0000313" key="4">
    <source>
        <dbReference type="Proteomes" id="UP000320333"/>
    </source>
</evidence>
<feature type="signal peptide" evidence="2">
    <location>
        <begin position="1"/>
        <end position="19"/>
    </location>
</feature>
<dbReference type="GO" id="GO:0009395">
    <property type="term" value="P:phospholipid catabolic process"/>
    <property type="evidence" value="ECO:0007669"/>
    <property type="project" value="TreeGrafter"/>
</dbReference>
<dbReference type="InterPro" id="IPR017850">
    <property type="entry name" value="Alkaline_phosphatase_core_sf"/>
</dbReference>
<accession>A0A507E0X1</accession>
<organism evidence="3 4">
    <name type="scientific">Chytriomyces confervae</name>
    <dbReference type="NCBI Taxonomy" id="246404"/>
    <lineage>
        <taxon>Eukaryota</taxon>
        <taxon>Fungi</taxon>
        <taxon>Fungi incertae sedis</taxon>
        <taxon>Chytridiomycota</taxon>
        <taxon>Chytridiomycota incertae sedis</taxon>
        <taxon>Chytridiomycetes</taxon>
        <taxon>Chytridiales</taxon>
        <taxon>Chytriomycetaceae</taxon>
        <taxon>Chytriomyces</taxon>
    </lineage>
</organism>
<keyword evidence="4" id="KW-1185">Reference proteome</keyword>
<evidence type="ECO:0008006" key="5">
    <source>
        <dbReference type="Google" id="ProtNLM"/>
    </source>
</evidence>
<evidence type="ECO:0000313" key="3">
    <source>
        <dbReference type="EMBL" id="TPX57436.1"/>
    </source>
</evidence>